<evidence type="ECO:0000256" key="1">
    <source>
        <dbReference type="SAM" id="Coils"/>
    </source>
</evidence>
<organism evidence="2 3">
    <name type="scientific">Haloechinothrix salitolerans</name>
    <dbReference type="NCBI Taxonomy" id="926830"/>
    <lineage>
        <taxon>Bacteria</taxon>
        <taxon>Bacillati</taxon>
        <taxon>Actinomycetota</taxon>
        <taxon>Actinomycetes</taxon>
        <taxon>Pseudonocardiales</taxon>
        <taxon>Pseudonocardiaceae</taxon>
        <taxon>Haloechinothrix</taxon>
    </lineage>
</organism>
<protein>
    <submittedName>
        <fullName evidence="2">Phage minor capsid protein</fullName>
    </submittedName>
</protein>
<keyword evidence="3" id="KW-1185">Reference proteome</keyword>
<comment type="caution">
    <text evidence="2">The sequence shown here is derived from an EMBL/GenBank/DDBJ whole genome shotgun (WGS) entry which is preliminary data.</text>
</comment>
<accession>A0ABW2C899</accession>
<evidence type="ECO:0000313" key="2">
    <source>
        <dbReference type="EMBL" id="MFC6871606.1"/>
    </source>
</evidence>
<sequence>MPWEPPPGTDPAEVVEQLARDILATFTEAEARLLADIARRARAGREVPAWAAEKAAAVRELRLAVERMITQLRAEADTAAAEAVLAAWQAGSGAALSQLYEAGALDAGQLAALRDVIPGMDAAALLAADLTSRLEALYLRVLRWAQDAYQVAVAAAAPSQLLGIGTTRSAQRSAWDRLVSQGVTGFVDRSGRAWNLASYVEMATRTATARAWNDGHLARLDDLGVDLVTVSRTSDGCALCSVWQGRILARSGPAGQRRVENELTGEPMLVEVAGTVTEARASGLFHPNCRHTFLPFIPGVTRLAEPAEHDQVAEDEREDLRELERKVRREKRKQAGALTPADAQRSAAKIRDLQAEIREHVKATGLNRKRYREQLNLGHGPMQAARRRREGLAEQLAEGTVEQTRLDAVAAEQARRREAERLAAEQQAERERVEAEQRERERFASELRELSDEALADRLGEVGDDEVLVDLVLVELDRRDAEHRRREERREREQARREQQQAEQFAEYERLVAEGMDDQEAWAQATGTTVEALRRTEAIRRLRADGYTGRGFDELARAAYRDHVYEQYIAAEDATRGHMLTPAGEAAGVDPRELFTGPASRARKWASPELREWWDANGRMTFDEYAAWLLDDVGGARGAGFRTGGEDWLQ</sequence>
<evidence type="ECO:0000313" key="3">
    <source>
        <dbReference type="Proteomes" id="UP001596337"/>
    </source>
</evidence>
<feature type="coiled-coil region" evidence="1">
    <location>
        <begin position="409"/>
        <end position="453"/>
    </location>
</feature>
<gene>
    <name evidence="2" type="ORF">ACFQGD_31245</name>
</gene>
<dbReference type="Pfam" id="PF06152">
    <property type="entry name" value="Phage_min_cap2"/>
    <property type="match status" value="1"/>
</dbReference>
<keyword evidence="1" id="KW-0175">Coiled coil</keyword>
<name>A0ABW2C899_9PSEU</name>
<feature type="coiled-coil region" evidence="1">
    <location>
        <begin position="478"/>
        <end position="505"/>
    </location>
</feature>
<feature type="coiled-coil region" evidence="1">
    <location>
        <begin position="313"/>
        <end position="363"/>
    </location>
</feature>
<proteinExistence type="predicted"/>
<reference evidence="3" key="1">
    <citation type="journal article" date="2019" name="Int. J. Syst. Evol. Microbiol.">
        <title>The Global Catalogue of Microorganisms (GCM) 10K type strain sequencing project: providing services to taxonomists for standard genome sequencing and annotation.</title>
        <authorList>
            <consortium name="The Broad Institute Genomics Platform"/>
            <consortium name="The Broad Institute Genome Sequencing Center for Infectious Disease"/>
            <person name="Wu L."/>
            <person name="Ma J."/>
        </authorList>
    </citation>
    <scope>NUCLEOTIDE SEQUENCE [LARGE SCALE GENOMIC DNA]</scope>
    <source>
        <strain evidence="3">KCTC 32255</strain>
    </source>
</reference>
<dbReference type="InterPro" id="IPR009319">
    <property type="entry name" value="Phage_A118_VSP1"/>
</dbReference>
<dbReference type="Proteomes" id="UP001596337">
    <property type="component" value="Unassembled WGS sequence"/>
</dbReference>
<dbReference type="EMBL" id="JBHSXX010000001">
    <property type="protein sequence ID" value="MFC6871606.1"/>
    <property type="molecule type" value="Genomic_DNA"/>
</dbReference>
<dbReference type="RefSeq" id="WP_345391483.1">
    <property type="nucleotide sequence ID" value="NZ_BAABLA010000007.1"/>
</dbReference>